<evidence type="ECO:0000256" key="6">
    <source>
        <dbReference type="ARBA" id="ARBA00023098"/>
    </source>
</evidence>
<dbReference type="RefSeq" id="WP_074976488.1">
    <property type="nucleotide sequence ID" value="NZ_FOLS01000001.1"/>
</dbReference>
<dbReference type="CDD" id="cd03349">
    <property type="entry name" value="LbH_XAT"/>
    <property type="match status" value="1"/>
</dbReference>
<dbReference type="GO" id="GO:0009245">
    <property type="term" value="P:lipid A biosynthetic process"/>
    <property type="evidence" value="ECO:0007669"/>
    <property type="project" value="UniProtKB-KW"/>
</dbReference>
<dbReference type="PROSITE" id="PS00101">
    <property type="entry name" value="HEXAPEP_TRANSFERASES"/>
    <property type="match status" value="1"/>
</dbReference>
<dbReference type="InterPro" id="IPR050179">
    <property type="entry name" value="Trans_hexapeptide_repeat"/>
</dbReference>
<proteinExistence type="inferred from homology"/>
<dbReference type="SUPFAM" id="SSF51161">
    <property type="entry name" value="Trimeric LpxA-like enzymes"/>
    <property type="match status" value="1"/>
</dbReference>
<evidence type="ECO:0000256" key="7">
    <source>
        <dbReference type="ARBA" id="ARBA00023315"/>
    </source>
</evidence>
<evidence type="ECO:0000256" key="3">
    <source>
        <dbReference type="ARBA" id="ARBA00022556"/>
    </source>
</evidence>
<comment type="caution">
    <text evidence="8">The sequence shown here is derived from an EMBL/GenBank/DDBJ whole genome shotgun (WGS) entry which is preliminary data.</text>
</comment>
<dbReference type="GO" id="GO:0016746">
    <property type="term" value="F:acyltransferase activity"/>
    <property type="evidence" value="ECO:0007669"/>
    <property type="project" value="UniProtKB-KW"/>
</dbReference>
<name>A0AAQ1KDG4_9PSED</name>
<dbReference type="Proteomes" id="UP000183385">
    <property type="component" value="Unassembled WGS sequence"/>
</dbReference>
<dbReference type="AlphaFoldDB" id="A0AAQ1KDG4"/>
<evidence type="ECO:0000313" key="8">
    <source>
        <dbReference type="EMBL" id="SFB88584.1"/>
    </source>
</evidence>
<dbReference type="InterPro" id="IPR018357">
    <property type="entry name" value="Hexapep_transf_CS"/>
</dbReference>
<dbReference type="InterPro" id="IPR001451">
    <property type="entry name" value="Hexapep"/>
</dbReference>
<gene>
    <name evidence="8" type="ORF">SAMN05216577_101208</name>
</gene>
<keyword evidence="5" id="KW-0677">Repeat</keyword>
<dbReference type="Gene3D" id="2.160.10.10">
    <property type="entry name" value="Hexapeptide repeat proteins"/>
    <property type="match status" value="1"/>
</dbReference>
<evidence type="ECO:0000313" key="9">
    <source>
        <dbReference type="Proteomes" id="UP000183385"/>
    </source>
</evidence>
<dbReference type="InterPro" id="IPR011004">
    <property type="entry name" value="Trimer_LpxA-like_sf"/>
</dbReference>
<evidence type="ECO:0000256" key="5">
    <source>
        <dbReference type="ARBA" id="ARBA00022737"/>
    </source>
</evidence>
<protein>
    <submittedName>
        <fullName evidence="8">Acetyltransferase (Isoleucine patch superfamily)</fullName>
    </submittedName>
</protein>
<evidence type="ECO:0000256" key="1">
    <source>
        <dbReference type="ARBA" id="ARBA00007274"/>
    </source>
</evidence>
<keyword evidence="7" id="KW-0012">Acyltransferase</keyword>
<keyword evidence="4" id="KW-0808">Transferase</keyword>
<dbReference type="Pfam" id="PF00132">
    <property type="entry name" value="Hexapep"/>
    <property type="match status" value="1"/>
</dbReference>
<keyword evidence="3" id="KW-0441">Lipid A biosynthesis</keyword>
<evidence type="ECO:0000256" key="4">
    <source>
        <dbReference type="ARBA" id="ARBA00022679"/>
    </source>
</evidence>
<comment type="similarity">
    <text evidence="1">Belongs to the transferase hexapeptide repeat family.</text>
</comment>
<keyword evidence="2" id="KW-0444">Lipid biosynthesis</keyword>
<dbReference type="GO" id="GO:0016020">
    <property type="term" value="C:membrane"/>
    <property type="evidence" value="ECO:0007669"/>
    <property type="project" value="GOC"/>
</dbReference>
<keyword evidence="6" id="KW-0443">Lipid metabolism</keyword>
<reference evidence="8 9" key="1">
    <citation type="submission" date="2016-10" db="EMBL/GenBank/DDBJ databases">
        <authorList>
            <person name="Varghese N."/>
            <person name="Submissions S."/>
        </authorList>
    </citation>
    <scope>NUCLEOTIDE SEQUENCE [LARGE SCALE GENOMIC DNA]</scope>
    <source>
        <strain evidence="8 9">LMG 18378</strain>
    </source>
</reference>
<dbReference type="PANTHER" id="PTHR43300:SF11">
    <property type="entry name" value="ACETYLTRANSFERASE RV3034C-RELATED"/>
    <property type="match status" value="1"/>
</dbReference>
<accession>A0AAQ1KDG4</accession>
<keyword evidence="9" id="KW-1185">Reference proteome</keyword>
<dbReference type="PANTHER" id="PTHR43300">
    <property type="entry name" value="ACETYLTRANSFERASE"/>
    <property type="match status" value="1"/>
</dbReference>
<evidence type="ECO:0000256" key="2">
    <source>
        <dbReference type="ARBA" id="ARBA00022516"/>
    </source>
</evidence>
<organism evidence="8 9">
    <name type="scientific">Pseudomonas citronellolis</name>
    <dbReference type="NCBI Taxonomy" id="53408"/>
    <lineage>
        <taxon>Bacteria</taxon>
        <taxon>Pseudomonadati</taxon>
        <taxon>Pseudomonadota</taxon>
        <taxon>Gammaproteobacteria</taxon>
        <taxon>Pseudomonadales</taxon>
        <taxon>Pseudomonadaceae</taxon>
        <taxon>Pseudomonas</taxon>
    </lineage>
</organism>
<dbReference type="EMBL" id="FOLS01000001">
    <property type="protein sequence ID" value="SFB88584.1"/>
    <property type="molecule type" value="Genomic_DNA"/>
</dbReference>
<sequence>MDYQEIDSQIDPLATVYSGARIKASTLAEHVSVGNFSRVDFSQLASRVRIERANHLLHASLGRHSYTGMNTVIMYADIGSFCSISWNASIGGGEHDHSRIVQHSFLYNDHDQLRPFSAEIPYDRFALPLSIGHDVWIAAGAVVCRGVRIGNGAVVGANAVVTTDVEPYAVVVGAPARVVKYRFPAAIIQKLEKLQWWDWSADDIRRHFNLLSSAPDANALEALLNQNSQS</sequence>